<dbReference type="CDD" id="cd00200">
    <property type="entry name" value="WD40"/>
    <property type="match status" value="1"/>
</dbReference>
<dbReference type="GO" id="GO:0031145">
    <property type="term" value="P:anaphase-promoting complex-dependent catabolic process"/>
    <property type="evidence" value="ECO:0007669"/>
    <property type="project" value="TreeGrafter"/>
</dbReference>
<feature type="repeat" description="WD" evidence="8">
    <location>
        <begin position="469"/>
        <end position="513"/>
    </location>
</feature>
<dbReference type="InterPro" id="IPR033010">
    <property type="entry name" value="Cdc20/Fizzy"/>
</dbReference>
<dbReference type="InterPro" id="IPR036322">
    <property type="entry name" value="WD40_repeat_dom_sf"/>
</dbReference>
<dbReference type="GO" id="GO:1990757">
    <property type="term" value="F:ubiquitin ligase activator activity"/>
    <property type="evidence" value="ECO:0007669"/>
    <property type="project" value="TreeGrafter"/>
</dbReference>
<evidence type="ECO:0000313" key="12">
    <source>
        <dbReference type="Proteomes" id="UP000005222"/>
    </source>
</evidence>
<feature type="repeat" description="WD" evidence="8">
    <location>
        <begin position="427"/>
        <end position="459"/>
    </location>
</feature>
<proteinExistence type="inferred from homology"/>
<dbReference type="GO" id="GO:1905786">
    <property type="term" value="P:positive regulation of anaphase-promoting complex-dependent catabolic process"/>
    <property type="evidence" value="ECO:0007669"/>
    <property type="project" value="TreeGrafter"/>
</dbReference>
<evidence type="ECO:0000256" key="7">
    <source>
        <dbReference type="ARBA" id="ARBA00023306"/>
    </source>
</evidence>
<dbReference type="FunCoup" id="G8YQ68">
    <property type="interactions" value="1282"/>
</dbReference>
<dbReference type="SUPFAM" id="SSF50978">
    <property type="entry name" value="WD40 repeat-like"/>
    <property type="match status" value="1"/>
</dbReference>
<feature type="region of interest" description="Disordered" evidence="9">
    <location>
        <begin position="1"/>
        <end position="59"/>
    </location>
</feature>
<dbReference type="FunFam" id="2.130.10.10:FF:000025">
    <property type="entry name" value="FIZZY-related 2 isoform 1"/>
    <property type="match status" value="1"/>
</dbReference>
<evidence type="ECO:0000256" key="3">
    <source>
        <dbReference type="ARBA" id="ARBA00022574"/>
    </source>
</evidence>
<keyword evidence="12" id="KW-1185">Reference proteome</keyword>
<dbReference type="AlphaFoldDB" id="G8YQ68"/>
<dbReference type="InterPro" id="IPR019775">
    <property type="entry name" value="WD40_repeat_CS"/>
</dbReference>
<dbReference type="OrthoDB" id="10263272at2759"/>
<comment type="pathway">
    <text evidence="1">Protein modification; protein ubiquitination.</text>
</comment>
<dbReference type="SMART" id="SM00320">
    <property type="entry name" value="WD40"/>
    <property type="match status" value="6"/>
</dbReference>
<dbReference type="InterPro" id="IPR015943">
    <property type="entry name" value="WD40/YVTN_repeat-like_dom_sf"/>
</dbReference>
<dbReference type="PROSITE" id="PS50294">
    <property type="entry name" value="WD_REPEATS_REGION"/>
    <property type="match status" value="2"/>
</dbReference>
<evidence type="ECO:0000313" key="11">
    <source>
        <dbReference type="EMBL" id="CCE78803.1"/>
    </source>
</evidence>
<evidence type="ECO:0000256" key="9">
    <source>
        <dbReference type="SAM" id="MobiDB-lite"/>
    </source>
</evidence>
<accession>G8YQ68</accession>
<dbReference type="InParanoid" id="G8YQ68"/>
<feature type="repeat" description="WD" evidence="8">
    <location>
        <begin position="344"/>
        <end position="385"/>
    </location>
</feature>
<sequence length="612" mass="66723">MNDDGNKTNRPMRGRNIFETPRSPSKSTRNVDPPRPGDGASMLSTSPRRRNPKSIFSDRYIPNRTGVDLQAAFSWSSKDLLPDVRNRPEGVDNEVEIQKEEKANQTFSTILKAELFGDNVPMATANLTKNGKSTTGAVPKPPRPGSRPSSTGNVNSTSGSGSLSSSRSSLLLDSGSAGADDIVIGNSRITPPRSTRNTPSGSNLGSGSVNASNHDTVMAAAGVGASGVMSGASANTITNTPRQSANLFTYQSPKKSRPVSRDLHNEVFSLSPVRQESQKLLLSPQKKPRSIAKVPYRVLDAPELSDDFYLNLVDWGAQDVLAVGLGDSVYLWDGATQSVDRLCNLSNKDKVTSISWIGTGTHLAVGTSKGLVEIWDATKMKCIRTMTGHSLRVSSLAWNEHILSSGSRDRSILNRDVRIEDHYVNRFDAHKQEVCGLKWNVDENKLASGGNDNRLLVWDGLNTQPLYEFTEHTAAVKAISWSPHQRGILSSGGGTADKTIKMWNTLTGSLNYSVNTGSQVCNLIWSKNSNELVSTHGFSRNQMIVWKYPSMQQIAQLTGHTYRVLYLSLSPDGETIVTGAGDETLRFWNVFEKNKNDEPPSSVLLDAFSQLR</sequence>
<protein>
    <submittedName>
        <fullName evidence="11">Piso0_000833 protein</fullName>
    </submittedName>
</protein>
<dbReference type="Pfam" id="PF24807">
    <property type="entry name" value="WD40_CDC20-Fz"/>
    <property type="match status" value="1"/>
</dbReference>
<evidence type="ECO:0000256" key="5">
    <source>
        <dbReference type="ARBA" id="ARBA00022737"/>
    </source>
</evidence>
<dbReference type="GO" id="GO:0051301">
    <property type="term" value="P:cell division"/>
    <property type="evidence" value="ECO:0007669"/>
    <property type="project" value="UniProtKB-KW"/>
</dbReference>
<keyword evidence="7" id="KW-0131">Cell cycle</keyword>
<dbReference type="EMBL" id="FO082056">
    <property type="protein sequence ID" value="CCE78803.1"/>
    <property type="molecule type" value="Genomic_DNA"/>
</dbReference>
<feature type="compositionally biased region" description="Polar residues" evidence="9">
    <location>
        <begin position="125"/>
        <end position="136"/>
    </location>
</feature>
<feature type="region of interest" description="Disordered" evidence="9">
    <location>
        <begin position="124"/>
        <end position="211"/>
    </location>
</feature>
<dbReference type="eggNOG" id="KOG0305">
    <property type="taxonomic scope" value="Eukaryota"/>
</dbReference>
<evidence type="ECO:0000259" key="10">
    <source>
        <dbReference type="Pfam" id="PF24807"/>
    </source>
</evidence>
<evidence type="ECO:0000256" key="4">
    <source>
        <dbReference type="ARBA" id="ARBA00022618"/>
    </source>
</evidence>
<dbReference type="PROSITE" id="PS50082">
    <property type="entry name" value="WD_REPEATS_2"/>
    <property type="match status" value="4"/>
</dbReference>
<name>G8YQ68_PICSO</name>
<dbReference type="GO" id="GO:0010997">
    <property type="term" value="F:anaphase-promoting complex binding"/>
    <property type="evidence" value="ECO:0007669"/>
    <property type="project" value="InterPro"/>
</dbReference>
<evidence type="ECO:0000256" key="2">
    <source>
        <dbReference type="ARBA" id="ARBA00006445"/>
    </source>
</evidence>
<dbReference type="PROSITE" id="PS00678">
    <property type="entry name" value="WD_REPEATS_1"/>
    <property type="match status" value="1"/>
</dbReference>
<gene>
    <name evidence="11" type="primary">Piso0_000833</name>
    <name evidence="11" type="ORF">GNLVRS01_PISO0D05107g</name>
</gene>
<keyword evidence="5" id="KW-0677">Repeat</keyword>
<dbReference type="InterPro" id="IPR001680">
    <property type="entry name" value="WD40_rpt"/>
</dbReference>
<dbReference type="Gene3D" id="2.130.10.10">
    <property type="entry name" value="YVTN repeat-like/Quinoprotein amine dehydrogenase"/>
    <property type="match status" value="1"/>
</dbReference>
<evidence type="ECO:0000256" key="6">
    <source>
        <dbReference type="ARBA" id="ARBA00022776"/>
    </source>
</evidence>
<evidence type="ECO:0000256" key="8">
    <source>
        <dbReference type="PROSITE-ProRule" id="PRU00221"/>
    </source>
</evidence>
<dbReference type="STRING" id="559304.G8YQ68"/>
<dbReference type="PANTHER" id="PTHR19918:SF1">
    <property type="entry name" value="FIZZY-RELATED PROTEIN HOMOLOG"/>
    <property type="match status" value="1"/>
</dbReference>
<dbReference type="HOGENOM" id="CLU_014831_4_1_1"/>
<keyword evidence="3 8" id="KW-0853">WD repeat</keyword>
<keyword evidence="4" id="KW-0132">Cell division</keyword>
<comment type="similarity">
    <text evidence="2">Belongs to the WD repeat CDC20/Fizzy family.</text>
</comment>
<feature type="compositionally biased region" description="Polar residues" evidence="9">
    <location>
        <begin position="187"/>
        <end position="211"/>
    </location>
</feature>
<dbReference type="InterPro" id="IPR056150">
    <property type="entry name" value="WD40_CDC20-Fz"/>
</dbReference>
<feature type="domain" description="CDC20/Fizzy WD40" evidence="10">
    <location>
        <begin position="299"/>
        <end position="588"/>
    </location>
</feature>
<reference evidence="11 12" key="1">
    <citation type="journal article" date="2012" name="G3 (Bethesda)">
        <title>Pichia sorbitophila, an interspecies yeast hybrid reveals early steps of genome resolution following polyploidization.</title>
        <authorList>
            <person name="Leh Louis V."/>
            <person name="Despons L."/>
            <person name="Friedrich A."/>
            <person name="Martin T."/>
            <person name="Durrens P."/>
            <person name="Casaregola S."/>
            <person name="Neuveglise C."/>
            <person name="Fairhead C."/>
            <person name="Marck C."/>
            <person name="Cruz J.A."/>
            <person name="Straub M.L."/>
            <person name="Kugler V."/>
            <person name="Sacerdot C."/>
            <person name="Uzunov Z."/>
            <person name="Thierry A."/>
            <person name="Weiss S."/>
            <person name="Bleykasten C."/>
            <person name="De Montigny J."/>
            <person name="Jacques N."/>
            <person name="Jung P."/>
            <person name="Lemaire M."/>
            <person name="Mallet S."/>
            <person name="Morel G."/>
            <person name="Richard G.F."/>
            <person name="Sarkar A."/>
            <person name="Savel G."/>
            <person name="Schacherer J."/>
            <person name="Seret M.L."/>
            <person name="Talla E."/>
            <person name="Samson G."/>
            <person name="Jubin C."/>
            <person name="Poulain J."/>
            <person name="Vacherie B."/>
            <person name="Barbe V."/>
            <person name="Pelletier E."/>
            <person name="Sherman D.J."/>
            <person name="Westhof E."/>
            <person name="Weissenbach J."/>
            <person name="Baret P.V."/>
            <person name="Wincker P."/>
            <person name="Gaillardin C."/>
            <person name="Dujon B."/>
            <person name="Souciet J.L."/>
        </authorList>
    </citation>
    <scope>NUCLEOTIDE SEQUENCE [LARGE SCALE GENOMIC DNA]</scope>
    <source>
        <strain evidence="12">ATCC MYA-4447 / BCRC 22081 / CBS 7064 / NBRC 10061 / NRRL Y-12695</strain>
    </source>
</reference>
<feature type="compositionally biased region" description="Low complexity" evidence="9">
    <location>
        <begin position="146"/>
        <end position="176"/>
    </location>
</feature>
<organism evidence="11 12">
    <name type="scientific">Pichia sorbitophila (strain ATCC MYA-4447 / BCRC 22081 / CBS 7064 / NBRC 10061 / NRRL Y-12695)</name>
    <name type="common">Hybrid yeast</name>
    <dbReference type="NCBI Taxonomy" id="559304"/>
    <lineage>
        <taxon>Eukaryota</taxon>
        <taxon>Fungi</taxon>
        <taxon>Dikarya</taxon>
        <taxon>Ascomycota</taxon>
        <taxon>Saccharomycotina</taxon>
        <taxon>Pichiomycetes</taxon>
        <taxon>Debaryomycetaceae</taxon>
        <taxon>Millerozyma</taxon>
    </lineage>
</organism>
<keyword evidence="6" id="KW-0498">Mitosis</keyword>
<dbReference type="GO" id="GO:0005680">
    <property type="term" value="C:anaphase-promoting complex"/>
    <property type="evidence" value="ECO:0007669"/>
    <property type="project" value="TreeGrafter"/>
</dbReference>
<evidence type="ECO:0000256" key="1">
    <source>
        <dbReference type="ARBA" id="ARBA00004906"/>
    </source>
</evidence>
<dbReference type="PANTHER" id="PTHR19918">
    <property type="entry name" value="CELL DIVISION CYCLE 20 CDC20 FIZZY -RELATED"/>
    <property type="match status" value="1"/>
</dbReference>
<feature type="repeat" description="WD" evidence="8">
    <location>
        <begin position="557"/>
        <end position="590"/>
    </location>
</feature>
<dbReference type="OMA" id="WSKNTDE"/>
<dbReference type="Proteomes" id="UP000005222">
    <property type="component" value="Chromosome D"/>
</dbReference>